<evidence type="ECO:0000313" key="1">
    <source>
        <dbReference type="EMBL" id="TMS15010.1"/>
    </source>
</evidence>
<dbReference type="EMBL" id="CM011682">
    <property type="protein sequence ID" value="TMS15010.1"/>
    <property type="molecule type" value="Genomic_DNA"/>
</dbReference>
<gene>
    <name evidence="1" type="ORF">E3U43_021472</name>
</gene>
<protein>
    <submittedName>
        <fullName evidence="1">Uncharacterized protein</fullName>
    </submittedName>
</protein>
<sequence length="122" mass="13592">MIAFFNFCRISGVYLDVWLCETISSALRMPNSVLTELHLTNSEFYEKGTKVLIDGLINAQCQLEALSLSGRGYPDELCKDLESAIKSITSNLRELELSGNIMRGLLCSLLSVVLFSPKLEKL</sequence>
<dbReference type="Proteomes" id="UP000793456">
    <property type="component" value="Chromosome IX"/>
</dbReference>
<reference evidence="1" key="1">
    <citation type="submission" date="2018-11" db="EMBL/GenBank/DDBJ databases">
        <title>The sequence and de novo assembly of Larimichthys crocea genome using PacBio and Hi-C technologies.</title>
        <authorList>
            <person name="Xu P."/>
            <person name="Chen B."/>
            <person name="Zhou Z."/>
            <person name="Ke Q."/>
            <person name="Wu Y."/>
            <person name="Bai H."/>
            <person name="Pu F."/>
        </authorList>
    </citation>
    <scope>NUCLEOTIDE SEQUENCE</scope>
    <source>
        <tissue evidence="1">Muscle</tissue>
    </source>
</reference>
<accession>A0ACD3R6K8</accession>
<evidence type="ECO:0000313" key="2">
    <source>
        <dbReference type="Proteomes" id="UP000793456"/>
    </source>
</evidence>
<name>A0ACD3R6K8_LARCR</name>
<proteinExistence type="predicted"/>
<keyword evidence="2" id="KW-1185">Reference proteome</keyword>
<organism evidence="1 2">
    <name type="scientific">Larimichthys crocea</name>
    <name type="common">Large yellow croaker</name>
    <name type="synonym">Pseudosciaena crocea</name>
    <dbReference type="NCBI Taxonomy" id="215358"/>
    <lineage>
        <taxon>Eukaryota</taxon>
        <taxon>Metazoa</taxon>
        <taxon>Chordata</taxon>
        <taxon>Craniata</taxon>
        <taxon>Vertebrata</taxon>
        <taxon>Euteleostomi</taxon>
        <taxon>Actinopterygii</taxon>
        <taxon>Neopterygii</taxon>
        <taxon>Teleostei</taxon>
        <taxon>Neoteleostei</taxon>
        <taxon>Acanthomorphata</taxon>
        <taxon>Eupercaria</taxon>
        <taxon>Sciaenidae</taxon>
        <taxon>Larimichthys</taxon>
    </lineage>
</organism>
<comment type="caution">
    <text evidence="1">The sequence shown here is derived from an EMBL/GenBank/DDBJ whole genome shotgun (WGS) entry which is preliminary data.</text>
</comment>
<feature type="non-terminal residue" evidence="1">
    <location>
        <position position="122"/>
    </location>
</feature>